<dbReference type="InterPro" id="IPR041020">
    <property type="entry name" value="PH_16"/>
</dbReference>
<feature type="compositionally biased region" description="Low complexity" evidence="4">
    <location>
        <begin position="328"/>
        <end position="337"/>
    </location>
</feature>
<dbReference type="GO" id="GO:0001664">
    <property type="term" value="F:G protein-coupled receptor binding"/>
    <property type="evidence" value="ECO:0007669"/>
    <property type="project" value="TreeGrafter"/>
</dbReference>
<dbReference type="InterPro" id="IPR011993">
    <property type="entry name" value="PH-like_dom_sf"/>
</dbReference>
<dbReference type="Pfam" id="PF00621">
    <property type="entry name" value="RhoGEF"/>
    <property type="match status" value="1"/>
</dbReference>
<feature type="compositionally biased region" description="Polar residues" evidence="4">
    <location>
        <begin position="425"/>
        <end position="436"/>
    </location>
</feature>
<sequence length="814" mass="91266">MCICEECVNRNNNREHKRRSSQCIEVKALEKSRKLLGKTKSAPDYAHEKGDKKTPNGKDQAAEKRDKEGGGDKMKDKRLQHRRQRKAAQKASERASQKAFDKAKKEQKQRWRDVMSPTRRQGRRAGDRAVPASGRPDQRRPDTVTEKDERRGDEPLDGADVGSTNSRAMPRLHNGLKPEEVAQRRRLPVPPQNSPDRSPVRGPPQIGKKPASTAITRSESYRDHRNSRREVPAASSASRQTFSGRVSADGMLSLHPQLERRNVGRSRSQFFSRVSARPYRCMHRRRPGVVVVFSSTGPAAATLAAVRPRAPADSVDGSPVLVERRVRSPPSSLAVVPAAPPGAGPGSPAGGGLRAAAALVSTPPRAMVEPMKRRLKRLFTVSDGSDQSHSDSEDSGAEDSDVDLDSQGLCNNNHSGSSSNSSLSARQESPSASLDTVSVGGRVAGTLAEGTPGWDSDMEVDADPPDWQRSIDAETRRHLRPKRKQRLDVVNELFHTERTHVRNLKVLVHLFNRPMINLNILQPNDINLLFGNLEELLEIHSRFNAAMKKRQKEDPMMEKVGDILVNMFEGEQGESFKTAAAAFCRCQSIALEKLKTLQKRDQRLAAFLAEAESDPVCRRLQLKDILPTAMQRLTKYPLLLTNLAKYTVRGSEDHALVLRCCEKSKAILEHVNKVKGETERHERLVEIQNKLEQNGFSRVDNPIVNEFNGRLDLTKYRMVHEGPVMWKFSNKGKHVELHMILLEEFIVLLQKQDDKYVLKFHTVTGREISPIVKNENILVRPMATEKRAFFILHNLNVGPQIYELLFASSSERDQ</sequence>
<dbReference type="SUPFAM" id="SSF48065">
    <property type="entry name" value="DBL homology domain (DH-domain)"/>
    <property type="match status" value="1"/>
</dbReference>
<reference evidence="6 7" key="1">
    <citation type="submission" date="2019-07" db="EMBL/GenBank/DDBJ databases">
        <title>Draft genome assembly of a fouling barnacle, Amphibalanus amphitrite (Darwin, 1854): The first reference genome for Thecostraca.</title>
        <authorList>
            <person name="Kim W."/>
        </authorList>
    </citation>
    <scope>NUCLEOTIDE SEQUENCE [LARGE SCALE GENOMIC DNA]</scope>
    <source>
        <strain evidence="6">SNU_AA5</strain>
        <tissue evidence="6">Soma without cirri and trophi</tissue>
    </source>
</reference>
<keyword evidence="3" id="KW-0597">Phosphoprotein</keyword>
<feature type="compositionally biased region" description="Basic and acidic residues" evidence="4">
    <location>
        <begin position="136"/>
        <end position="154"/>
    </location>
</feature>
<dbReference type="Gene3D" id="2.30.29.30">
    <property type="entry name" value="Pleckstrin-homology domain (PH domain)/Phosphotyrosine-binding domain (PTB)"/>
    <property type="match status" value="1"/>
</dbReference>
<dbReference type="GO" id="GO:0005737">
    <property type="term" value="C:cytoplasm"/>
    <property type="evidence" value="ECO:0007669"/>
    <property type="project" value="UniProtKB-SubCell"/>
</dbReference>
<name>A0A6A4V6V0_AMPAM</name>
<dbReference type="GO" id="GO:0005085">
    <property type="term" value="F:guanyl-nucleotide exchange factor activity"/>
    <property type="evidence" value="ECO:0007669"/>
    <property type="project" value="InterPro"/>
</dbReference>
<feature type="compositionally biased region" description="Basic and acidic residues" evidence="4">
    <location>
        <begin position="45"/>
        <end position="77"/>
    </location>
</feature>
<dbReference type="PANTHER" id="PTHR45872:SF2">
    <property type="entry name" value="RHO GUANINE NUCLEOTIDE EXCHANGE FACTOR 2, ISOFORM D"/>
    <property type="match status" value="1"/>
</dbReference>
<comment type="subcellular location">
    <subcellularLocation>
        <location evidence="1">Cytoplasm</location>
    </subcellularLocation>
</comment>
<dbReference type="OrthoDB" id="2272012at2759"/>
<evidence type="ECO:0000313" key="7">
    <source>
        <dbReference type="Proteomes" id="UP000440578"/>
    </source>
</evidence>
<dbReference type="EMBL" id="VIIS01002223">
    <property type="protein sequence ID" value="KAF0286890.1"/>
    <property type="molecule type" value="Genomic_DNA"/>
</dbReference>
<evidence type="ECO:0000256" key="3">
    <source>
        <dbReference type="ARBA" id="ARBA00022553"/>
    </source>
</evidence>
<dbReference type="InterPro" id="IPR035899">
    <property type="entry name" value="DBL_dom_sf"/>
</dbReference>
<dbReference type="Proteomes" id="UP000440578">
    <property type="component" value="Unassembled WGS sequence"/>
</dbReference>
<gene>
    <name evidence="6" type="primary">ARHGEF12</name>
    <name evidence="6" type="ORF">FJT64_014654</name>
</gene>
<keyword evidence="7" id="KW-1185">Reference proteome</keyword>
<dbReference type="Gene3D" id="1.20.900.10">
    <property type="entry name" value="Dbl homology (DH) domain"/>
    <property type="match status" value="1"/>
</dbReference>
<dbReference type="InterPro" id="IPR000219">
    <property type="entry name" value="DH_dom"/>
</dbReference>
<evidence type="ECO:0000256" key="1">
    <source>
        <dbReference type="ARBA" id="ARBA00004496"/>
    </source>
</evidence>
<evidence type="ECO:0000259" key="5">
    <source>
        <dbReference type="PROSITE" id="PS50010"/>
    </source>
</evidence>
<feature type="compositionally biased region" description="Low complexity" evidence="4">
    <location>
        <begin position="411"/>
        <end position="424"/>
    </location>
</feature>
<feature type="region of interest" description="Disordered" evidence="4">
    <location>
        <begin position="379"/>
        <end position="441"/>
    </location>
</feature>
<feature type="compositionally biased region" description="Basic and acidic residues" evidence="4">
    <location>
        <begin position="219"/>
        <end position="231"/>
    </location>
</feature>
<proteinExistence type="predicted"/>
<dbReference type="CDD" id="cd00160">
    <property type="entry name" value="RhoGEF"/>
    <property type="match status" value="1"/>
</dbReference>
<dbReference type="Pfam" id="PF17838">
    <property type="entry name" value="PH_16"/>
    <property type="match status" value="1"/>
</dbReference>
<keyword evidence="2" id="KW-0963">Cytoplasm</keyword>
<feature type="region of interest" description="Disordered" evidence="4">
    <location>
        <begin position="32"/>
        <end position="248"/>
    </location>
</feature>
<organism evidence="6 7">
    <name type="scientific">Amphibalanus amphitrite</name>
    <name type="common">Striped barnacle</name>
    <name type="synonym">Balanus amphitrite</name>
    <dbReference type="NCBI Taxonomy" id="1232801"/>
    <lineage>
        <taxon>Eukaryota</taxon>
        <taxon>Metazoa</taxon>
        <taxon>Ecdysozoa</taxon>
        <taxon>Arthropoda</taxon>
        <taxon>Crustacea</taxon>
        <taxon>Multicrustacea</taxon>
        <taxon>Cirripedia</taxon>
        <taxon>Thoracica</taxon>
        <taxon>Thoracicalcarea</taxon>
        <taxon>Balanomorpha</taxon>
        <taxon>Balanoidea</taxon>
        <taxon>Balanidae</taxon>
        <taxon>Amphibalaninae</taxon>
        <taxon>Amphibalanus</taxon>
    </lineage>
</organism>
<dbReference type="PANTHER" id="PTHR45872">
    <property type="entry name" value="RHO GUANINE NUCLEOTIDE EXCHANGE FACTOR 2, ISOFORM D"/>
    <property type="match status" value="1"/>
</dbReference>
<comment type="caution">
    <text evidence="6">The sequence shown here is derived from an EMBL/GenBank/DDBJ whole genome shotgun (WGS) entry which is preliminary data.</text>
</comment>
<feature type="compositionally biased region" description="Basic residues" evidence="4">
    <location>
        <begin position="78"/>
        <end position="88"/>
    </location>
</feature>
<dbReference type="GO" id="GO:0007186">
    <property type="term" value="P:G protein-coupled receptor signaling pathway"/>
    <property type="evidence" value="ECO:0007669"/>
    <property type="project" value="TreeGrafter"/>
</dbReference>
<dbReference type="AlphaFoldDB" id="A0A6A4V6V0"/>
<feature type="domain" description="DH" evidence="5">
    <location>
        <begin position="485"/>
        <end position="674"/>
    </location>
</feature>
<evidence type="ECO:0000256" key="4">
    <source>
        <dbReference type="SAM" id="MobiDB-lite"/>
    </source>
</evidence>
<accession>A0A6A4V6V0</accession>
<feature type="compositionally biased region" description="Polar residues" evidence="4">
    <location>
        <begin position="235"/>
        <end position="244"/>
    </location>
</feature>
<dbReference type="SUPFAM" id="SSF50729">
    <property type="entry name" value="PH domain-like"/>
    <property type="match status" value="1"/>
</dbReference>
<dbReference type="PROSITE" id="PS50010">
    <property type="entry name" value="DH_2"/>
    <property type="match status" value="1"/>
</dbReference>
<feature type="region of interest" description="Disordered" evidence="4">
    <location>
        <begin position="328"/>
        <end position="352"/>
    </location>
</feature>
<dbReference type="SMART" id="SM00325">
    <property type="entry name" value="RhoGEF"/>
    <property type="match status" value="1"/>
</dbReference>
<evidence type="ECO:0000256" key="2">
    <source>
        <dbReference type="ARBA" id="ARBA00022490"/>
    </source>
</evidence>
<protein>
    <submittedName>
        <fullName evidence="6">Rho guanine nucleotide exchange factor 12</fullName>
    </submittedName>
</protein>
<feature type="compositionally biased region" description="Acidic residues" evidence="4">
    <location>
        <begin position="393"/>
        <end position="404"/>
    </location>
</feature>
<feature type="compositionally biased region" description="Basic and acidic residues" evidence="4">
    <location>
        <begin position="91"/>
        <end position="113"/>
    </location>
</feature>
<evidence type="ECO:0000313" key="6">
    <source>
        <dbReference type="EMBL" id="KAF0286890.1"/>
    </source>
</evidence>